<protein>
    <submittedName>
        <fullName evidence="2">Uncharacterized protein</fullName>
    </submittedName>
</protein>
<sequence length="100" mass="11399">MTNKLYSKAERLVKDKEGKVITGLAQQMNRWSEHFEELLNRPAPPNPPDINPANEDLPINCGKPTREEIRKVMKNRKAAGPDEALKADLKSLVEMLYPLF</sequence>
<evidence type="ECO:0000313" key="2">
    <source>
        <dbReference type="EMBL" id="CAH2325400.1"/>
    </source>
</evidence>
<evidence type="ECO:0000256" key="1">
    <source>
        <dbReference type="SAM" id="MobiDB-lite"/>
    </source>
</evidence>
<organism evidence="2 3">
    <name type="scientific">Pelobates cultripes</name>
    <name type="common">Western spadefoot toad</name>
    <dbReference type="NCBI Taxonomy" id="61616"/>
    <lineage>
        <taxon>Eukaryota</taxon>
        <taxon>Metazoa</taxon>
        <taxon>Chordata</taxon>
        <taxon>Craniata</taxon>
        <taxon>Vertebrata</taxon>
        <taxon>Euteleostomi</taxon>
        <taxon>Amphibia</taxon>
        <taxon>Batrachia</taxon>
        <taxon>Anura</taxon>
        <taxon>Pelobatoidea</taxon>
        <taxon>Pelobatidae</taxon>
        <taxon>Pelobates</taxon>
    </lineage>
</organism>
<proteinExistence type="predicted"/>
<evidence type="ECO:0000313" key="3">
    <source>
        <dbReference type="Proteomes" id="UP001295444"/>
    </source>
</evidence>
<gene>
    <name evidence="2" type="ORF">PECUL_23A007609</name>
</gene>
<keyword evidence="3" id="KW-1185">Reference proteome</keyword>
<reference evidence="2" key="1">
    <citation type="submission" date="2022-03" db="EMBL/GenBank/DDBJ databases">
        <authorList>
            <person name="Alioto T."/>
            <person name="Alioto T."/>
            <person name="Gomez Garrido J."/>
        </authorList>
    </citation>
    <scope>NUCLEOTIDE SEQUENCE</scope>
</reference>
<accession>A0AAD1TG11</accession>
<feature type="region of interest" description="Disordered" evidence="1">
    <location>
        <begin position="41"/>
        <end position="61"/>
    </location>
</feature>
<dbReference type="Proteomes" id="UP001295444">
    <property type="component" value="Chromosome 12"/>
</dbReference>
<dbReference type="EMBL" id="OW240923">
    <property type="protein sequence ID" value="CAH2325400.1"/>
    <property type="molecule type" value="Genomic_DNA"/>
</dbReference>
<name>A0AAD1TG11_PELCU</name>
<dbReference type="AlphaFoldDB" id="A0AAD1TG11"/>